<protein>
    <recommendedName>
        <fullName evidence="3">Glycosyltransferase</fullName>
    </recommendedName>
</protein>
<dbReference type="PATRIC" id="fig|1173022.3.peg.1659"/>
<dbReference type="RefSeq" id="WP_015202548.1">
    <property type="nucleotide sequence ID" value="NC_019753.1"/>
</dbReference>
<organism evidence="1 2">
    <name type="scientific">Crinalium epipsammum PCC 9333</name>
    <dbReference type="NCBI Taxonomy" id="1173022"/>
    <lineage>
        <taxon>Bacteria</taxon>
        <taxon>Bacillati</taxon>
        <taxon>Cyanobacteriota</taxon>
        <taxon>Cyanophyceae</taxon>
        <taxon>Gomontiellales</taxon>
        <taxon>Gomontiellaceae</taxon>
        <taxon>Crinalium</taxon>
    </lineage>
</organism>
<evidence type="ECO:0000313" key="2">
    <source>
        <dbReference type="Proteomes" id="UP000010472"/>
    </source>
</evidence>
<dbReference type="PANTHER" id="PTHR36529">
    <property type="entry name" value="SLL1095 PROTEIN"/>
    <property type="match status" value="1"/>
</dbReference>
<accession>K9VY33</accession>
<evidence type="ECO:0000313" key="1">
    <source>
        <dbReference type="EMBL" id="AFZ12427.1"/>
    </source>
</evidence>
<dbReference type="SUPFAM" id="SSF53448">
    <property type="entry name" value="Nucleotide-diphospho-sugar transferases"/>
    <property type="match status" value="1"/>
</dbReference>
<dbReference type="PANTHER" id="PTHR36529:SF1">
    <property type="entry name" value="GLYCOSYLTRANSFERASE"/>
    <property type="match status" value="1"/>
</dbReference>
<dbReference type="Proteomes" id="UP000010472">
    <property type="component" value="Chromosome"/>
</dbReference>
<dbReference type="AlphaFoldDB" id="K9VY33"/>
<dbReference type="InterPro" id="IPR029044">
    <property type="entry name" value="Nucleotide-diphossugar_trans"/>
</dbReference>
<dbReference type="NCBIfam" id="TIGR04282">
    <property type="entry name" value="glyco_like_cofC"/>
    <property type="match status" value="1"/>
</dbReference>
<dbReference type="OrthoDB" id="9810303at2"/>
<dbReference type="KEGG" id="cep:Cri9333_1535"/>
<dbReference type="Gene3D" id="3.90.550.10">
    <property type="entry name" value="Spore Coat Polysaccharide Biosynthesis Protein SpsA, Chain A"/>
    <property type="match status" value="1"/>
</dbReference>
<sequence>MLYTKGEAATESLIIFTRYPEPGKTKTRLIPALGAEGAANLGRKMTEHTLNQVKELQSLRLIAVAVYFAGGNTQLMQQWLGSDLRYQCQGEGDLGSRMALAFANAFEEGSKSVVIIGTDCPSLKPKLMEDAFKTLSQHDLVLGPAQDGGYYLIGLRRFIPELFTGINWGTSSVLQQTVTIGKQLDLALAYLPTLADVDRPEDLSVLHQTNLRYL</sequence>
<dbReference type="eggNOG" id="COG3222">
    <property type="taxonomic scope" value="Bacteria"/>
</dbReference>
<dbReference type="InterPro" id="IPR018641">
    <property type="entry name" value="Trfase_1_rSAM/seldom-assoc"/>
</dbReference>
<keyword evidence="2" id="KW-1185">Reference proteome</keyword>
<dbReference type="Pfam" id="PF09837">
    <property type="entry name" value="DUF2064"/>
    <property type="match status" value="1"/>
</dbReference>
<dbReference type="STRING" id="1173022.Cri9333_1535"/>
<dbReference type="EMBL" id="CP003620">
    <property type="protein sequence ID" value="AFZ12427.1"/>
    <property type="molecule type" value="Genomic_DNA"/>
</dbReference>
<dbReference type="HOGENOM" id="CLU_075662_2_0_3"/>
<proteinExistence type="predicted"/>
<reference evidence="1 2" key="1">
    <citation type="submission" date="2012-06" db="EMBL/GenBank/DDBJ databases">
        <title>Finished chromosome of genome of Crinalium epipsammum PCC 9333.</title>
        <authorList>
            <consortium name="US DOE Joint Genome Institute"/>
            <person name="Gugger M."/>
            <person name="Coursin T."/>
            <person name="Rippka R."/>
            <person name="Tandeau De Marsac N."/>
            <person name="Huntemann M."/>
            <person name="Wei C.-L."/>
            <person name="Han J."/>
            <person name="Detter J.C."/>
            <person name="Han C."/>
            <person name="Tapia R."/>
            <person name="Davenport K."/>
            <person name="Daligault H."/>
            <person name="Erkkila T."/>
            <person name="Gu W."/>
            <person name="Munk A.C.C."/>
            <person name="Teshima H."/>
            <person name="Xu Y."/>
            <person name="Chain P."/>
            <person name="Chen A."/>
            <person name="Krypides N."/>
            <person name="Mavromatis K."/>
            <person name="Markowitz V."/>
            <person name="Szeto E."/>
            <person name="Ivanova N."/>
            <person name="Mikhailova N."/>
            <person name="Ovchinnikova G."/>
            <person name="Pagani I."/>
            <person name="Pati A."/>
            <person name="Goodwin L."/>
            <person name="Peters L."/>
            <person name="Pitluck S."/>
            <person name="Woyke T."/>
            <person name="Kerfeld C."/>
        </authorList>
    </citation>
    <scope>NUCLEOTIDE SEQUENCE [LARGE SCALE GENOMIC DNA]</scope>
    <source>
        <strain evidence="1 2">PCC 9333</strain>
    </source>
</reference>
<name>K9VY33_9CYAN</name>
<evidence type="ECO:0008006" key="3">
    <source>
        <dbReference type="Google" id="ProtNLM"/>
    </source>
</evidence>
<gene>
    <name evidence="1" type="ORF">Cri9333_1535</name>
</gene>